<accession>Q7UYI6</accession>
<evidence type="ECO:0000313" key="2">
    <source>
        <dbReference type="Proteomes" id="UP000001025"/>
    </source>
</evidence>
<dbReference type="KEGG" id="rba:RB568"/>
<gene>
    <name evidence="1" type="ordered locus">RB568</name>
</gene>
<proteinExistence type="predicted"/>
<dbReference type="InParanoid" id="Q7UYI6"/>
<name>Q7UYI6_RHOBA</name>
<dbReference type="EMBL" id="BX294134">
    <property type="protein sequence ID" value="CAD71656.1"/>
    <property type="molecule type" value="Genomic_DNA"/>
</dbReference>
<keyword evidence="2" id="KW-1185">Reference proteome</keyword>
<dbReference type="STRING" id="243090.RB568"/>
<dbReference type="HOGENOM" id="CLU_2635667_0_0_0"/>
<protein>
    <submittedName>
        <fullName evidence="1">Uncharacterized protein</fullName>
    </submittedName>
</protein>
<sequence>MSIDRCTGEKSARGIHAKSELLSDFKGSFAEPGRRLERLTRLVANFVAFRWIFCQSHPAADFRAYARGDFSCWPAVP</sequence>
<dbReference type="Proteomes" id="UP000001025">
    <property type="component" value="Chromosome"/>
</dbReference>
<organism evidence="1 2">
    <name type="scientific">Rhodopirellula baltica (strain DSM 10527 / NCIMB 13988 / SH1)</name>
    <dbReference type="NCBI Taxonomy" id="243090"/>
    <lineage>
        <taxon>Bacteria</taxon>
        <taxon>Pseudomonadati</taxon>
        <taxon>Planctomycetota</taxon>
        <taxon>Planctomycetia</taxon>
        <taxon>Pirellulales</taxon>
        <taxon>Pirellulaceae</taxon>
        <taxon>Rhodopirellula</taxon>
    </lineage>
</organism>
<evidence type="ECO:0000313" key="1">
    <source>
        <dbReference type="EMBL" id="CAD71656.1"/>
    </source>
</evidence>
<dbReference type="AlphaFoldDB" id="Q7UYI6"/>
<reference evidence="1 2" key="1">
    <citation type="journal article" date="2003" name="Proc. Natl. Acad. Sci. U.S.A.">
        <title>Complete genome sequence of the marine planctomycete Pirellula sp. strain 1.</title>
        <authorList>
            <person name="Gloeckner F.O."/>
            <person name="Kube M."/>
            <person name="Bauer M."/>
            <person name="Teeling H."/>
            <person name="Lombardot T."/>
            <person name="Ludwig W."/>
            <person name="Gade D."/>
            <person name="Beck A."/>
            <person name="Borzym K."/>
            <person name="Heitmann K."/>
            <person name="Rabus R."/>
            <person name="Schlesner H."/>
            <person name="Amann R."/>
            <person name="Reinhardt R."/>
        </authorList>
    </citation>
    <scope>NUCLEOTIDE SEQUENCE [LARGE SCALE GENOMIC DNA]</scope>
    <source>
        <strain evidence="2">DSM 10527 / NCIMB 13988 / SH1</strain>
    </source>
</reference>
<dbReference type="EnsemblBacteria" id="CAD71656">
    <property type="protein sequence ID" value="CAD71656"/>
    <property type="gene ID" value="RB568"/>
</dbReference>